<dbReference type="SUPFAM" id="SSF55961">
    <property type="entry name" value="Bet v1-like"/>
    <property type="match status" value="1"/>
</dbReference>
<keyword evidence="4" id="KW-1185">Reference proteome</keyword>
<dbReference type="Proteomes" id="UP000248795">
    <property type="component" value="Unassembled WGS sequence"/>
</dbReference>
<dbReference type="AlphaFoldDB" id="A0A2W2BM78"/>
<dbReference type="Gene3D" id="3.30.530.20">
    <property type="match status" value="1"/>
</dbReference>
<evidence type="ECO:0000259" key="2">
    <source>
        <dbReference type="Pfam" id="PF03364"/>
    </source>
</evidence>
<gene>
    <name evidence="3" type="ORF">DK847_10900</name>
</gene>
<protein>
    <submittedName>
        <fullName evidence="3">Type II toxin-antitoxin system RatA family toxin</fullName>
    </submittedName>
</protein>
<sequence>MPQFSVSRSVPYTAEQVFAIARDVAKYKEFLPLVKRSLVRGVRMDEQGREHFEGELTVAYDKLRIEEVMTSRVTVDPAALTVTARSDQGPVKHLVSEWKIVPTGERRCDINFTVDYTLKSKMLQMVLSGMFDMAVRKIMSAFEERARQLYGPAIS</sequence>
<dbReference type="PANTHER" id="PTHR12901">
    <property type="entry name" value="SPERM PROTEIN HOMOLOG"/>
    <property type="match status" value="1"/>
</dbReference>
<name>A0A2W2BM78_9HYPH</name>
<dbReference type="EMBL" id="QKVK01000004">
    <property type="protein sequence ID" value="PZF76957.1"/>
    <property type="molecule type" value="Genomic_DNA"/>
</dbReference>
<dbReference type="Pfam" id="PF03364">
    <property type="entry name" value="Polyketide_cyc"/>
    <property type="match status" value="1"/>
</dbReference>
<dbReference type="InterPro" id="IPR005031">
    <property type="entry name" value="COQ10_START"/>
</dbReference>
<feature type="domain" description="Coenzyme Q-binding protein COQ10 START" evidence="2">
    <location>
        <begin position="10"/>
        <end position="143"/>
    </location>
</feature>
<dbReference type="PANTHER" id="PTHR12901:SF10">
    <property type="entry name" value="COENZYME Q-BINDING PROTEIN COQ10, MITOCHONDRIAL"/>
    <property type="match status" value="1"/>
</dbReference>
<evidence type="ECO:0000256" key="1">
    <source>
        <dbReference type="ARBA" id="ARBA00008918"/>
    </source>
</evidence>
<evidence type="ECO:0000313" key="4">
    <source>
        <dbReference type="Proteomes" id="UP000248795"/>
    </source>
</evidence>
<proteinExistence type="inferred from homology"/>
<evidence type="ECO:0000313" key="3">
    <source>
        <dbReference type="EMBL" id="PZF76957.1"/>
    </source>
</evidence>
<dbReference type="InterPro" id="IPR044996">
    <property type="entry name" value="COQ10-like"/>
</dbReference>
<reference evidence="4" key="1">
    <citation type="submission" date="2018-06" db="EMBL/GenBank/DDBJ databases">
        <title>Aestuariibacter litoralis strain KCTC 52945T.</title>
        <authorList>
            <person name="Li X."/>
            <person name="Salam N."/>
            <person name="Li J.-L."/>
            <person name="Chen Y.-M."/>
            <person name="Yang Z.-W."/>
            <person name="Zhang L.-Y."/>
            <person name="Han M.-X."/>
            <person name="Xiao M."/>
            <person name="Li W.-J."/>
        </authorList>
    </citation>
    <scope>NUCLEOTIDE SEQUENCE [LARGE SCALE GENOMIC DNA]</scope>
    <source>
        <strain evidence="4">KCTC 52945</strain>
    </source>
</reference>
<dbReference type="RefSeq" id="WP_111198534.1">
    <property type="nucleotide sequence ID" value="NZ_QKVK01000004.1"/>
</dbReference>
<organism evidence="3 4">
    <name type="scientific">Aestuariivirga litoralis</name>
    <dbReference type="NCBI Taxonomy" id="2650924"/>
    <lineage>
        <taxon>Bacteria</taxon>
        <taxon>Pseudomonadati</taxon>
        <taxon>Pseudomonadota</taxon>
        <taxon>Alphaproteobacteria</taxon>
        <taxon>Hyphomicrobiales</taxon>
        <taxon>Aestuariivirgaceae</taxon>
        <taxon>Aestuariivirga</taxon>
    </lineage>
</organism>
<dbReference type="GO" id="GO:0045333">
    <property type="term" value="P:cellular respiration"/>
    <property type="evidence" value="ECO:0007669"/>
    <property type="project" value="InterPro"/>
</dbReference>
<accession>A0A2W2BM78</accession>
<dbReference type="CDD" id="cd07813">
    <property type="entry name" value="COQ10p_like"/>
    <property type="match status" value="1"/>
</dbReference>
<dbReference type="GO" id="GO:0048039">
    <property type="term" value="F:ubiquinone binding"/>
    <property type="evidence" value="ECO:0007669"/>
    <property type="project" value="InterPro"/>
</dbReference>
<dbReference type="InterPro" id="IPR023393">
    <property type="entry name" value="START-like_dom_sf"/>
</dbReference>
<comment type="similarity">
    <text evidence="1">Belongs to the ribosome association toxin RatA family.</text>
</comment>
<comment type="caution">
    <text evidence="3">The sequence shown here is derived from an EMBL/GenBank/DDBJ whole genome shotgun (WGS) entry which is preliminary data.</text>
</comment>